<evidence type="ECO:0000256" key="1">
    <source>
        <dbReference type="ARBA" id="ARBA00001946"/>
    </source>
</evidence>
<dbReference type="RefSeq" id="WP_104057231.1">
    <property type="nucleotide sequence ID" value="NZ_PREZ01000002.1"/>
</dbReference>
<keyword evidence="5" id="KW-0460">Magnesium</keyword>
<proteinExistence type="inferred from homology"/>
<dbReference type="GO" id="GO:0046872">
    <property type="term" value="F:metal ion binding"/>
    <property type="evidence" value="ECO:0007669"/>
    <property type="project" value="UniProtKB-KW"/>
</dbReference>
<keyword evidence="3" id="KW-0479">Metal-binding</keyword>
<dbReference type="PROSITE" id="PS51462">
    <property type="entry name" value="NUDIX"/>
    <property type="match status" value="1"/>
</dbReference>
<dbReference type="PANTHER" id="PTHR43758">
    <property type="entry name" value="7,8-DIHYDRO-8-OXOGUANINE TRIPHOSPHATASE"/>
    <property type="match status" value="1"/>
</dbReference>
<dbReference type="EMBL" id="PREZ01000002">
    <property type="protein sequence ID" value="PPA71743.1"/>
    <property type="molecule type" value="Genomic_DNA"/>
</dbReference>
<gene>
    <name evidence="8" type="primary">ytkD</name>
    <name evidence="8" type="ORF">C4B60_06760</name>
</gene>
<comment type="cofactor">
    <cofactor evidence="1">
        <name>Mg(2+)</name>
        <dbReference type="ChEBI" id="CHEBI:18420"/>
    </cofactor>
</comment>
<dbReference type="InterPro" id="IPR020084">
    <property type="entry name" value="NUDIX_hydrolase_CS"/>
</dbReference>
<evidence type="ECO:0000256" key="5">
    <source>
        <dbReference type="ARBA" id="ARBA00022842"/>
    </source>
</evidence>
<evidence type="ECO:0000313" key="8">
    <source>
        <dbReference type="EMBL" id="PPA71743.1"/>
    </source>
</evidence>
<evidence type="ECO:0000256" key="3">
    <source>
        <dbReference type="ARBA" id="ARBA00022723"/>
    </source>
</evidence>
<keyword evidence="9" id="KW-1185">Reference proteome</keyword>
<dbReference type="GO" id="GO:0005737">
    <property type="term" value="C:cytoplasm"/>
    <property type="evidence" value="ECO:0007669"/>
    <property type="project" value="TreeGrafter"/>
</dbReference>
<dbReference type="InterPro" id="IPR014078">
    <property type="entry name" value="Nudix_YtkD"/>
</dbReference>
<feature type="domain" description="Nudix hydrolase" evidence="7">
    <location>
        <begin position="1"/>
        <end position="158"/>
    </location>
</feature>
<accession>A0A2S5GFT4</accession>
<dbReference type="GO" id="GO:0016818">
    <property type="term" value="F:hydrolase activity, acting on acid anhydrides, in phosphorus-containing anhydrides"/>
    <property type="evidence" value="ECO:0007669"/>
    <property type="project" value="TreeGrafter"/>
</dbReference>
<evidence type="ECO:0000313" key="9">
    <source>
        <dbReference type="Proteomes" id="UP000239047"/>
    </source>
</evidence>
<dbReference type="Proteomes" id="UP000239047">
    <property type="component" value="Unassembled WGS sequence"/>
</dbReference>
<comment type="similarity">
    <text evidence="2 6">Belongs to the Nudix hydrolase family.</text>
</comment>
<dbReference type="SUPFAM" id="SSF55811">
    <property type="entry name" value="Nudix"/>
    <property type="match status" value="1"/>
</dbReference>
<dbReference type="Gene3D" id="3.90.79.10">
    <property type="entry name" value="Nucleoside Triphosphate Pyrophosphohydrolase"/>
    <property type="match status" value="1"/>
</dbReference>
<dbReference type="AlphaFoldDB" id="A0A2S5GFT4"/>
<evidence type="ECO:0000256" key="4">
    <source>
        <dbReference type="ARBA" id="ARBA00022801"/>
    </source>
</evidence>
<evidence type="ECO:0000259" key="7">
    <source>
        <dbReference type="PROSITE" id="PS51462"/>
    </source>
</evidence>
<dbReference type="InterPro" id="IPR000086">
    <property type="entry name" value="NUDIX_hydrolase_dom"/>
</dbReference>
<dbReference type="Pfam" id="PF00293">
    <property type="entry name" value="NUDIX"/>
    <property type="match status" value="1"/>
</dbReference>
<organism evidence="8 9">
    <name type="scientific">Jeotgalibacillus proteolyticus</name>
    <dbReference type="NCBI Taxonomy" id="2082395"/>
    <lineage>
        <taxon>Bacteria</taxon>
        <taxon>Bacillati</taxon>
        <taxon>Bacillota</taxon>
        <taxon>Bacilli</taxon>
        <taxon>Bacillales</taxon>
        <taxon>Caryophanaceae</taxon>
        <taxon>Jeotgalibacillus</taxon>
    </lineage>
</organism>
<reference evidence="8 9" key="1">
    <citation type="submission" date="2018-02" db="EMBL/GenBank/DDBJ databases">
        <title>Jeotgalibacillus proteolyticum sp. nov. a protease producing bacterium isolated from ocean sediments of Laizhou Bay.</title>
        <authorList>
            <person name="Li Y."/>
        </authorList>
    </citation>
    <scope>NUCLEOTIDE SEQUENCE [LARGE SCALE GENOMIC DNA]</scope>
    <source>
        <strain evidence="8 9">22-7</strain>
    </source>
</reference>
<dbReference type="InterPro" id="IPR015797">
    <property type="entry name" value="NUDIX_hydrolase-like_dom_sf"/>
</dbReference>
<dbReference type="PRINTS" id="PR00502">
    <property type="entry name" value="NUDIXFAMILY"/>
</dbReference>
<dbReference type="PROSITE" id="PS00893">
    <property type="entry name" value="NUDIX_BOX"/>
    <property type="match status" value="1"/>
</dbReference>
<keyword evidence="4 6" id="KW-0378">Hydrolase</keyword>
<evidence type="ECO:0000256" key="2">
    <source>
        <dbReference type="ARBA" id="ARBA00005582"/>
    </source>
</evidence>
<name>A0A2S5GFT4_9BACL</name>
<dbReference type="NCBIfam" id="TIGR02705">
    <property type="entry name" value="nudix_YtkD"/>
    <property type="match status" value="1"/>
</dbReference>
<comment type="caution">
    <text evidence="8">The sequence shown here is derived from an EMBL/GenBank/DDBJ whole genome shotgun (WGS) entry which is preliminary data.</text>
</comment>
<evidence type="ECO:0000256" key="6">
    <source>
        <dbReference type="RuleBase" id="RU003476"/>
    </source>
</evidence>
<dbReference type="PANTHER" id="PTHR43758:SF8">
    <property type="entry name" value="8-OXO-DGTP DIPHOSPHATASE YTKD-RELATED"/>
    <property type="match status" value="1"/>
</dbReference>
<protein>
    <submittedName>
        <fullName evidence="8">Nucleoside triphosphatase YtkD</fullName>
    </submittedName>
</protein>
<sequence>MHVFNDFVGKRVYFSFDPHAFGEEPKHVWVLTRYKQNWVVTDHKKRGLEFPGGKKEQGESLDQAAKREISEELGAEAGPLHYIGQYRVDDSPPFVKAVYFTQIVKLSPKTHYYETNGPQMITGNLMEMRMQKEFSFLMKDDVLEHALHYWKNNLSRKD</sequence>
<dbReference type="OrthoDB" id="9131041at2"/>
<dbReference type="InterPro" id="IPR020476">
    <property type="entry name" value="Nudix_hydrolase"/>
</dbReference>